<dbReference type="EMBL" id="JALLAZ020000175">
    <property type="protein sequence ID" value="KAL3801733.1"/>
    <property type="molecule type" value="Genomic_DNA"/>
</dbReference>
<keyword evidence="2" id="KW-0843">Virulence</keyword>
<evidence type="ECO:0000259" key="5">
    <source>
        <dbReference type="PROSITE" id="PS50240"/>
    </source>
</evidence>
<feature type="domain" description="Peptidase S1" evidence="5">
    <location>
        <begin position="1"/>
        <end position="192"/>
    </location>
</feature>
<organism evidence="6 7">
    <name type="scientific">Stephanodiscus triporus</name>
    <dbReference type="NCBI Taxonomy" id="2934178"/>
    <lineage>
        <taxon>Eukaryota</taxon>
        <taxon>Sar</taxon>
        <taxon>Stramenopiles</taxon>
        <taxon>Ochrophyta</taxon>
        <taxon>Bacillariophyta</taxon>
        <taxon>Coscinodiscophyceae</taxon>
        <taxon>Thalassiosirophycidae</taxon>
        <taxon>Stephanodiscales</taxon>
        <taxon>Stephanodiscaceae</taxon>
        <taxon>Stephanodiscus</taxon>
    </lineage>
</organism>
<dbReference type="InterPro" id="IPR001254">
    <property type="entry name" value="Trypsin_dom"/>
</dbReference>
<keyword evidence="7" id="KW-1185">Reference proteome</keyword>
<dbReference type="CDD" id="cd00190">
    <property type="entry name" value="Tryp_SPc"/>
    <property type="match status" value="1"/>
</dbReference>
<dbReference type="SMART" id="SM00020">
    <property type="entry name" value="Tryp_SPc"/>
    <property type="match status" value="1"/>
</dbReference>
<evidence type="ECO:0000256" key="1">
    <source>
        <dbReference type="ARBA" id="ARBA00007664"/>
    </source>
</evidence>
<evidence type="ECO:0000313" key="7">
    <source>
        <dbReference type="Proteomes" id="UP001530315"/>
    </source>
</evidence>
<protein>
    <recommendedName>
        <fullName evidence="5">Peptidase S1 domain-containing protein</fullName>
    </recommendedName>
</protein>
<dbReference type="InterPro" id="IPR043504">
    <property type="entry name" value="Peptidase_S1_PA_chymotrypsin"/>
</dbReference>
<dbReference type="GO" id="GO:0006508">
    <property type="term" value="P:proteolysis"/>
    <property type="evidence" value="ECO:0007669"/>
    <property type="project" value="UniProtKB-KW"/>
</dbReference>
<dbReference type="SUPFAM" id="SSF50494">
    <property type="entry name" value="Trypsin-like serine proteases"/>
    <property type="match status" value="1"/>
</dbReference>
<dbReference type="InterPro" id="IPR033116">
    <property type="entry name" value="TRYPSIN_SER"/>
</dbReference>
<reference evidence="6 7" key="1">
    <citation type="submission" date="2024-10" db="EMBL/GenBank/DDBJ databases">
        <title>Updated reference genomes for cyclostephanoid diatoms.</title>
        <authorList>
            <person name="Roberts W.R."/>
            <person name="Alverson A.J."/>
        </authorList>
    </citation>
    <scope>NUCLEOTIDE SEQUENCE [LARGE SCALE GENOMIC DNA]</scope>
    <source>
        <strain evidence="6 7">AJA276-08</strain>
    </source>
</reference>
<accession>A0ABD3QNU4</accession>
<dbReference type="Proteomes" id="UP001530315">
    <property type="component" value="Unassembled WGS sequence"/>
</dbReference>
<dbReference type="PANTHER" id="PTHR24276:SF91">
    <property type="entry name" value="AT26814P-RELATED"/>
    <property type="match status" value="1"/>
</dbReference>
<proteinExistence type="inferred from homology"/>
<dbReference type="Pfam" id="PF00089">
    <property type="entry name" value="Trypsin"/>
    <property type="match status" value="1"/>
</dbReference>
<evidence type="ECO:0000256" key="2">
    <source>
        <dbReference type="ARBA" id="ARBA00023026"/>
    </source>
</evidence>
<comment type="caution">
    <text evidence="6">The sequence shown here is derived from an EMBL/GenBank/DDBJ whole genome shotgun (WGS) entry which is preliminary data.</text>
</comment>
<dbReference type="Gene3D" id="2.40.10.10">
    <property type="entry name" value="Trypsin-like serine proteases"/>
    <property type="match status" value="2"/>
</dbReference>
<sequence>MLGSDGFGCGGSLIARDVVLTAAHCRNVTMYAVLGRHDLNDDDGEVIAAREVIPHPGYSDYIFPNDFMLVFLADAYTADNVNVVKLNSDPSLPTVGQSLTVMGRGDTDVDLVSTLSEDLLSVDVIAISNEDCEASEGYDELGEYWTYAGMITTDMLCAEADGKGSCHGDSGGPLVIKGDDGSADVQVGVVSL</sequence>
<dbReference type="PANTHER" id="PTHR24276">
    <property type="entry name" value="POLYSERASE-RELATED"/>
    <property type="match status" value="1"/>
</dbReference>
<dbReference type="InterPro" id="IPR001314">
    <property type="entry name" value="Peptidase_S1A"/>
</dbReference>
<keyword evidence="3" id="KW-1015">Disulfide bond</keyword>
<evidence type="ECO:0000256" key="3">
    <source>
        <dbReference type="ARBA" id="ARBA00023157"/>
    </source>
</evidence>
<evidence type="ECO:0000313" key="6">
    <source>
        <dbReference type="EMBL" id="KAL3801733.1"/>
    </source>
</evidence>
<dbReference type="GO" id="GO:0008236">
    <property type="term" value="F:serine-type peptidase activity"/>
    <property type="evidence" value="ECO:0007669"/>
    <property type="project" value="UniProtKB-KW"/>
</dbReference>
<dbReference type="InterPro" id="IPR018114">
    <property type="entry name" value="TRYPSIN_HIS"/>
</dbReference>
<gene>
    <name evidence="6" type="ORF">ACHAW5_005833</name>
</gene>
<dbReference type="PROSITE" id="PS00134">
    <property type="entry name" value="TRYPSIN_HIS"/>
    <property type="match status" value="1"/>
</dbReference>
<comment type="similarity">
    <text evidence="1">Belongs to the peptidase S1 family.</text>
</comment>
<dbReference type="InterPro" id="IPR050430">
    <property type="entry name" value="Peptidase_S1"/>
</dbReference>
<dbReference type="InterPro" id="IPR009003">
    <property type="entry name" value="Peptidase_S1_PA"/>
</dbReference>
<evidence type="ECO:0000256" key="4">
    <source>
        <dbReference type="RuleBase" id="RU363034"/>
    </source>
</evidence>
<dbReference type="AlphaFoldDB" id="A0ABD3QNU4"/>
<keyword evidence="4" id="KW-0720">Serine protease</keyword>
<keyword evidence="4" id="KW-0645">Protease</keyword>
<dbReference type="PROSITE" id="PS50240">
    <property type="entry name" value="TRYPSIN_DOM"/>
    <property type="match status" value="1"/>
</dbReference>
<name>A0ABD3QNU4_9STRA</name>
<keyword evidence="4" id="KW-0378">Hydrolase</keyword>
<dbReference type="PROSITE" id="PS00135">
    <property type="entry name" value="TRYPSIN_SER"/>
    <property type="match status" value="1"/>
</dbReference>
<dbReference type="PRINTS" id="PR00722">
    <property type="entry name" value="CHYMOTRYPSIN"/>
</dbReference>